<dbReference type="InterPro" id="IPR002104">
    <property type="entry name" value="Integrase_catalytic"/>
</dbReference>
<dbReference type="PANTHER" id="PTHR30349">
    <property type="entry name" value="PHAGE INTEGRASE-RELATED"/>
    <property type="match status" value="1"/>
</dbReference>
<evidence type="ECO:0000259" key="5">
    <source>
        <dbReference type="PROSITE" id="PS51900"/>
    </source>
</evidence>
<dbReference type="InterPro" id="IPR044068">
    <property type="entry name" value="CB"/>
</dbReference>
<reference evidence="6 7" key="1">
    <citation type="journal article" date="2020" name="J. Clin. Microbiol.">
        <title>Assessing the Genetic Diversity of Austrian Corynebacterium diphtheriae Clinical Isolates, 2011-2019.</title>
        <authorList>
            <person name="Schaeffer J."/>
            <person name="Huhulescu S."/>
            <person name="Stoeger A."/>
            <person name="Allerberger F."/>
            <person name="Ruppitsch W."/>
        </authorList>
    </citation>
    <scope>NUCLEOTIDE SEQUENCE [LARGE SCALE GENOMIC DNA]</scope>
    <source>
        <strain evidence="6 7">04-17</strain>
    </source>
</reference>
<accession>A0ABS0LCE4</accession>
<dbReference type="InterPro" id="IPR013762">
    <property type="entry name" value="Integrase-like_cat_sf"/>
</dbReference>
<sequence length="282" mass="31345">MLYSDRPNALPTAPGWRDPLRRFELHLAALDRSHRTITTRLTHLATAARALGTASPSEVTSEALEVWCGSAQWAAETRHAYYSSLRTFFRWLYRENPEEDPSRWLPSIHRPIPPLRPAPDSAISEAIAKAHPRTRLILELAAELGLRAGEIATLNTADLMDAGDGWTTLTVEGKGGQIRALPVSPALTHQIRRQEGPNGWVFPGNVNGHLSPRWVGTLATRVLPEPWTLHTLRHRFATVAYNAGTKDLVAVQHALGHKSITTTQRYTQTSLDLKDLMTTTKL</sequence>
<gene>
    <name evidence="6" type="ORF">I4J41_06205</name>
</gene>
<keyword evidence="2" id="KW-0233">DNA recombination</keyword>
<dbReference type="RefSeq" id="WP_088267593.1">
    <property type="nucleotide sequence ID" value="NZ_CP098824.1"/>
</dbReference>
<evidence type="ECO:0000256" key="2">
    <source>
        <dbReference type="ARBA" id="ARBA00023172"/>
    </source>
</evidence>
<dbReference type="Pfam" id="PF00589">
    <property type="entry name" value="Phage_integrase"/>
    <property type="match status" value="1"/>
</dbReference>
<dbReference type="InterPro" id="IPR050090">
    <property type="entry name" value="Tyrosine_recombinase_XerCD"/>
</dbReference>
<comment type="caution">
    <text evidence="6">The sequence shown here is derived from an EMBL/GenBank/DDBJ whole genome shotgun (WGS) entry which is preliminary data.</text>
</comment>
<keyword evidence="7" id="KW-1185">Reference proteome</keyword>
<dbReference type="PROSITE" id="PS51898">
    <property type="entry name" value="TYR_RECOMBINASE"/>
    <property type="match status" value="1"/>
</dbReference>
<keyword evidence="1 3" id="KW-0238">DNA-binding</keyword>
<feature type="domain" description="Core-binding (CB)" evidence="5">
    <location>
        <begin position="14"/>
        <end position="93"/>
    </location>
</feature>
<feature type="domain" description="Tyr recombinase" evidence="4">
    <location>
        <begin position="110"/>
        <end position="281"/>
    </location>
</feature>
<dbReference type="EMBL" id="JADQUG010000020">
    <property type="protein sequence ID" value="MBG9354210.1"/>
    <property type="molecule type" value="Genomic_DNA"/>
</dbReference>
<dbReference type="Proteomes" id="UP000615580">
    <property type="component" value="Unassembled WGS sequence"/>
</dbReference>
<evidence type="ECO:0000256" key="1">
    <source>
        <dbReference type="ARBA" id="ARBA00023125"/>
    </source>
</evidence>
<name>A0ABS0LCE4_9CORY</name>
<evidence type="ECO:0000313" key="6">
    <source>
        <dbReference type="EMBL" id="MBG9354210.1"/>
    </source>
</evidence>
<organism evidence="6 7">
    <name type="scientific">Corynebacterium belfantii</name>
    <dbReference type="NCBI Taxonomy" id="2014537"/>
    <lineage>
        <taxon>Bacteria</taxon>
        <taxon>Bacillati</taxon>
        <taxon>Actinomycetota</taxon>
        <taxon>Actinomycetes</taxon>
        <taxon>Mycobacteriales</taxon>
        <taxon>Corynebacteriaceae</taxon>
        <taxon>Corynebacterium</taxon>
    </lineage>
</organism>
<dbReference type="CDD" id="cd00397">
    <property type="entry name" value="DNA_BRE_C"/>
    <property type="match status" value="1"/>
</dbReference>
<protein>
    <submittedName>
        <fullName evidence="6">Tyrosine-type recombinase/integrase</fullName>
    </submittedName>
</protein>
<evidence type="ECO:0000256" key="3">
    <source>
        <dbReference type="PROSITE-ProRule" id="PRU01248"/>
    </source>
</evidence>
<dbReference type="InterPro" id="IPR011010">
    <property type="entry name" value="DNA_brk_join_enz"/>
</dbReference>
<dbReference type="SUPFAM" id="SSF56349">
    <property type="entry name" value="DNA breaking-rejoining enzymes"/>
    <property type="match status" value="1"/>
</dbReference>
<dbReference type="PANTHER" id="PTHR30349:SF64">
    <property type="entry name" value="PROPHAGE INTEGRASE INTD-RELATED"/>
    <property type="match status" value="1"/>
</dbReference>
<proteinExistence type="predicted"/>
<evidence type="ECO:0000259" key="4">
    <source>
        <dbReference type="PROSITE" id="PS51898"/>
    </source>
</evidence>
<dbReference type="Gene3D" id="1.10.443.10">
    <property type="entry name" value="Intergrase catalytic core"/>
    <property type="match status" value="1"/>
</dbReference>
<dbReference type="PROSITE" id="PS51900">
    <property type="entry name" value="CB"/>
    <property type="match status" value="1"/>
</dbReference>
<evidence type="ECO:0000313" key="7">
    <source>
        <dbReference type="Proteomes" id="UP000615580"/>
    </source>
</evidence>